<keyword evidence="4" id="KW-1185">Reference proteome</keyword>
<evidence type="ECO:0000259" key="2">
    <source>
        <dbReference type="Pfam" id="PF01494"/>
    </source>
</evidence>
<dbReference type="PRINTS" id="PR00420">
    <property type="entry name" value="RNGMNOXGNASE"/>
</dbReference>
<feature type="domain" description="FAD-binding" evidence="2">
    <location>
        <begin position="14"/>
        <end position="355"/>
    </location>
</feature>
<protein>
    <submittedName>
        <fullName evidence="3">Bifunctional 3-(3-hydroxy-phenyl)propionate/3-hydroxycinnamic acid hydroxylase</fullName>
        <ecNumber evidence="3">1.14.13.127</ecNumber>
    </submittedName>
</protein>
<dbReference type="Pfam" id="PF01494">
    <property type="entry name" value="FAD_binding_3"/>
    <property type="match status" value="1"/>
</dbReference>
<evidence type="ECO:0000313" key="4">
    <source>
        <dbReference type="Proteomes" id="UP001233314"/>
    </source>
</evidence>
<dbReference type="PANTHER" id="PTHR43476:SF3">
    <property type="entry name" value="FAD-BINDING MONOOXYGENASE"/>
    <property type="match status" value="1"/>
</dbReference>
<dbReference type="Gene3D" id="3.50.50.60">
    <property type="entry name" value="FAD/NAD(P)-binding domain"/>
    <property type="match status" value="1"/>
</dbReference>
<dbReference type="RefSeq" id="WP_305026662.1">
    <property type="nucleotide sequence ID" value="NZ_JAUQTA010000001.1"/>
</dbReference>
<dbReference type="InterPro" id="IPR036188">
    <property type="entry name" value="FAD/NAD-bd_sf"/>
</dbReference>
<gene>
    <name evidence="3" type="ORF">Q5722_02640</name>
</gene>
<dbReference type="EMBL" id="JAUQTA010000001">
    <property type="protein sequence ID" value="MDO7867257.1"/>
    <property type="molecule type" value="Genomic_DNA"/>
</dbReference>
<comment type="caution">
    <text evidence="3">The sequence shown here is derived from an EMBL/GenBank/DDBJ whole genome shotgun (WGS) entry which is preliminary data.</text>
</comment>
<accession>A0ABT9B0V4</accession>
<reference evidence="3 4" key="1">
    <citation type="submission" date="2023-07" db="EMBL/GenBank/DDBJ databases">
        <title>Nocardioides sp. nov WY-20 isolated from soil.</title>
        <authorList>
            <person name="Liu B."/>
            <person name="Wan Y."/>
        </authorList>
    </citation>
    <scope>NUCLEOTIDE SEQUENCE [LARGE SCALE GENOMIC DNA]</scope>
    <source>
        <strain evidence="3 4">WY-20</strain>
    </source>
</reference>
<dbReference type="GO" id="GO:0008688">
    <property type="term" value="F:3-(3-hydroxyphenyl)propionate hydroxylase activity"/>
    <property type="evidence" value="ECO:0007669"/>
    <property type="project" value="UniProtKB-EC"/>
</dbReference>
<dbReference type="InterPro" id="IPR002938">
    <property type="entry name" value="FAD-bd"/>
</dbReference>
<proteinExistence type="predicted"/>
<dbReference type="PANTHER" id="PTHR43476">
    <property type="entry name" value="3-(3-HYDROXY-PHENYL)PROPIONATE/3-HYDROXYCINNAMIC ACID HYDROXYLASE"/>
    <property type="match status" value="1"/>
</dbReference>
<evidence type="ECO:0000256" key="1">
    <source>
        <dbReference type="ARBA" id="ARBA00023002"/>
    </source>
</evidence>
<keyword evidence="1 3" id="KW-0560">Oxidoreductase</keyword>
<dbReference type="InterPro" id="IPR050631">
    <property type="entry name" value="PheA/TfdB_FAD_monoxygenase"/>
</dbReference>
<organism evidence="3 4">
    <name type="scientific">Nocardioides jiangxiensis</name>
    <dbReference type="NCBI Taxonomy" id="3064524"/>
    <lineage>
        <taxon>Bacteria</taxon>
        <taxon>Bacillati</taxon>
        <taxon>Actinomycetota</taxon>
        <taxon>Actinomycetes</taxon>
        <taxon>Propionibacteriales</taxon>
        <taxon>Nocardioidaceae</taxon>
        <taxon>Nocardioides</taxon>
    </lineage>
</organism>
<sequence>MSSNPATADAVTSPVVIVGAGPTGVTSAILLAQLGVPVVVLDRWADVYPQPRAVHLDDEVFTILDRLGVAAEFTAISRPALGLRLLDRDLRVLAEIDRGGLAPSSGYPRANMFDQPVLERVLRARMHELPLVDFRGDVIVTDVAEVGDGYAVSYTDRTTGTGQTVGARFVLGCDGANSIVRQAVGATMQDLRFEQRWLVIDVTSEKTLDQWEGVHQVCDSGRAATYMRVGADRYRWEFQLRDGESAADYATLDDVAPLIEPWTTESDTSGFELVRVAEYTFRAMIADRWRREGLFLLGDAAHLTPPFIGQGMGAGLRDSMNLAWKLAGVLQGRLPEDVLDSYEPERKQHVDTIIRLAKLTGVVMTSGGRVGNALRRYLAPAALAVPRARRRIADSETAPLTRSDWINARRRDRLAGRLAPYATISRLNGGWSTDQPFRLITTTELSYPVRHALEARGCRVIRVEASSPAGTWLGGGRARAALVRPDGTVLMSAQTPSLVVNEAFRRFAC</sequence>
<dbReference type="NCBIfam" id="NF004829">
    <property type="entry name" value="PRK06183.1-3"/>
    <property type="match status" value="1"/>
</dbReference>
<dbReference type="EC" id="1.14.13.127" evidence="3"/>
<dbReference type="SUPFAM" id="SSF51905">
    <property type="entry name" value="FAD/NAD(P)-binding domain"/>
    <property type="match status" value="1"/>
</dbReference>
<evidence type="ECO:0000313" key="3">
    <source>
        <dbReference type="EMBL" id="MDO7867257.1"/>
    </source>
</evidence>
<name>A0ABT9B0V4_9ACTN</name>
<dbReference type="Gene3D" id="3.30.70.2450">
    <property type="match status" value="1"/>
</dbReference>
<dbReference type="Proteomes" id="UP001233314">
    <property type="component" value="Unassembled WGS sequence"/>
</dbReference>